<proteinExistence type="predicted"/>
<feature type="domain" description="Uracil-DNA glycosylase-like" evidence="1">
    <location>
        <begin position="45"/>
        <end position="204"/>
    </location>
</feature>
<dbReference type="InterPro" id="IPR005122">
    <property type="entry name" value="Uracil-DNA_glycosylase-like"/>
</dbReference>
<dbReference type="SMART" id="SM00986">
    <property type="entry name" value="UDG"/>
    <property type="match status" value="1"/>
</dbReference>
<dbReference type="AlphaFoldDB" id="A0A2N3KN90"/>
<protein>
    <submittedName>
        <fullName evidence="2">Uracil-DNA glycosylase</fullName>
    </submittedName>
</protein>
<gene>
    <name evidence="2" type="ORF">COO20_18115</name>
</gene>
<dbReference type="Pfam" id="PF03167">
    <property type="entry name" value="UDG"/>
    <property type="match status" value="1"/>
</dbReference>
<dbReference type="InterPro" id="IPR036895">
    <property type="entry name" value="Uracil-DNA_glycosylase-like_sf"/>
</dbReference>
<dbReference type="OrthoDB" id="9789139at2"/>
<name>A0A2N3KN90_9PROT</name>
<dbReference type="RefSeq" id="WP_101269097.1">
    <property type="nucleotide sequence ID" value="NZ_NWTK01000012.1"/>
</dbReference>
<evidence type="ECO:0000313" key="2">
    <source>
        <dbReference type="EMBL" id="PKR52028.1"/>
    </source>
</evidence>
<dbReference type="Proteomes" id="UP000233597">
    <property type="component" value="Unassembled WGS sequence"/>
</dbReference>
<dbReference type="PANTHER" id="PTHR42160:SF1">
    <property type="entry name" value="URACIL-DNA GLYCOSYLASE SUPERFAMILY PROTEIN"/>
    <property type="match status" value="1"/>
</dbReference>
<evidence type="ECO:0000313" key="3">
    <source>
        <dbReference type="Proteomes" id="UP000233597"/>
    </source>
</evidence>
<accession>A0A2N3KN90</accession>
<dbReference type="EMBL" id="NWTK01000012">
    <property type="protein sequence ID" value="PKR52028.1"/>
    <property type="molecule type" value="Genomic_DNA"/>
</dbReference>
<evidence type="ECO:0000259" key="1">
    <source>
        <dbReference type="SMART" id="SM00986"/>
    </source>
</evidence>
<dbReference type="InterPro" id="IPR047124">
    <property type="entry name" value="HI_0220.2"/>
</dbReference>
<reference evidence="2 3" key="1">
    <citation type="submission" date="2017-09" db="EMBL/GenBank/DDBJ databases">
        <title>Biodiversity and function of Thalassospira species in the particle-attached aromatic-hydrocarbon-degrading consortia from the surface seawater of the South China Sea.</title>
        <authorList>
            <person name="Dong C."/>
            <person name="Liu R."/>
            <person name="Shao Z."/>
        </authorList>
    </citation>
    <scope>NUCLEOTIDE SEQUENCE [LARGE SCALE GENOMIC DNA]</scope>
    <source>
        <strain evidence="2 3">CSC1P2</strain>
    </source>
</reference>
<comment type="caution">
    <text evidence="2">The sequence shown here is derived from an EMBL/GenBank/DDBJ whole genome shotgun (WGS) entry which is preliminary data.</text>
</comment>
<sequence length="213" mass="24353">MADQPHTYIPEIDPPGQDPALDLLLADVRACRLCEEHLPLGPRPVVRMAVSAPVLVIGQAPGTKVHQTGLPWNDASGDRLRDWLQMTHAEFYDPARLAIMPMGFCYPGRFARGGDLPPRPECAPTWHDALLRHLPHVRLTLLIGQYAQARYLGARRCRSMTETVRQFETFLQDGFLPMPHPSWRNTAWIRKNPWFERELLPVLRQRVREALSD</sequence>
<dbReference type="SMART" id="SM00987">
    <property type="entry name" value="UreE_C"/>
    <property type="match status" value="1"/>
</dbReference>
<dbReference type="Gene3D" id="3.40.470.10">
    <property type="entry name" value="Uracil-DNA glycosylase-like domain"/>
    <property type="match status" value="1"/>
</dbReference>
<dbReference type="SUPFAM" id="SSF52141">
    <property type="entry name" value="Uracil-DNA glycosylase-like"/>
    <property type="match status" value="1"/>
</dbReference>
<dbReference type="CDD" id="cd10033">
    <property type="entry name" value="UDG_like"/>
    <property type="match status" value="1"/>
</dbReference>
<organism evidence="2 3">
    <name type="scientific">Thalassospira marina</name>
    <dbReference type="NCBI Taxonomy" id="2048283"/>
    <lineage>
        <taxon>Bacteria</taxon>
        <taxon>Pseudomonadati</taxon>
        <taxon>Pseudomonadota</taxon>
        <taxon>Alphaproteobacteria</taxon>
        <taxon>Rhodospirillales</taxon>
        <taxon>Thalassospiraceae</taxon>
        <taxon>Thalassospira</taxon>
    </lineage>
</organism>
<dbReference type="PANTHER" id="PTHR42160">
    <property type="entry name" value="URACIL-DNA GLYCOSYLASE SUPERFAMILY PROTEIN"/>
    <property type="match status" value="1"/>
</dbReference>